<organism evidence="2 4">
    <name type="scientific">Medicago truncatula</name>
    <name type="common">Barrel medic</name>
    <name type="synonym">Medicago tribuloides</name>
    <dbReference type="NCBI Taxonomy" id="3880"/>
    <lineage>
        <taxon>Eukaryota</taxon>
        <taxon>Viridiplantae</taxon>
        <taxon>Streptophyta</taxon>
        <taxon>Embryophyta</taxon>
        <taxon>Tracheophyta</taxon>
        <taxon>Spermatophyta</taxon>
        <taxon>Magnoliopsida</taxon>
        <taxon>eudicotyledons</taxon>
        <taxon>Gunneridae</taxon>
        <taxon>Pentapetalae</taxon>
        <taxon>rosids</taxon>
        <taxon>fabids</taxon>
        <taxon>Fabales</taxon>
        <taxon>Fabaceae</taxon>
        <taxon>Papilionoideae</taxon>
        <taxon>50 kb inversion clade</taxon>
        <taxon>NPAAA clade</taxon>
        <taxon>Hologalegina</taxon>
        <taxon>IRL clade</taxon>
        <taxon>Trifolieae</taxon>
        <taxon>Medicago</taxon>
    </lineage>
</organism>
<evidence type="ECO:0000313" key="4">
    <source>
        <dbReference type="Proteomes" id="UP000002051"/>
    </source>
</evidence>
<sequence>MYKTGLLIIILRPHFLTISTFIFFSFTLTTNNNNNNNALDEEGFPSTTLPNRIPFPKRIGEKQICRRFLSPIVGRWWLVVVVGNLDELCGFGFKLGLGFEY</sequence>
<dbReference type="EMBL" id="CM001219">
    <property type="protein sequence ID" value="AES69646.1"/>
    <property type="molecule type" value="Genomic_DNA"/>
</dbReference>
<name>G7J0S6_MEDTR</name>
<keyword evidence="1" id="KW-0472">Membrane</keyword>
<reference evidence="2 4" key="1">
    <citation type="journal article" date="2011" name="Nature">
        <title>The Medicago genome provides insight into the evolution of rhizobial symbioses.</title>
        <authorList>
            <person name="Young N.D."/>
            <person name="Debelle F."/>
            <person name="Oldroyd G.E."/>
            <person name="Geurts R."/>
            <person name="Cannon S.B."/>
            <person name="Udvardi M.K."/>
            <person name="Benedito V.A."/>
            <person name="Mayer K.F."/>
            <person name="Gouzy J."/>
            <person name="Schoof H."/>
            <person name="Van de Peer Y."/>
            <person name="Proost S."/>
            <person name="Cook D.R."/>
            <person name="Meyers B.C."/>
            <person name="Spannagl M."/>
            <person name="Cheung F."/>
            <person name="De Mita S."/>
            <person name="Krishnakumar V."/>
            <person name="Gundlach H."/>
            <person name="Zhou S."/>
            <person name="Mudge J."/>
            <person name="Bharti A.K."/>
            <person name="Murray J.D."/>
            <person name="Naoumkina M.A."/>
            <person name="Rosen B."/>
            <person name="Silverstein K.A."/>
            <person name="Tang H."/>
            <person name="Rombauts S."/>
            <person name="Zhao P.X."/>
            <person name="Zhou P."/>
            <person name="Barbe V."/>
            <person name="Bardou P."/>
            <person name="Bechner M."/>
            <person name="Bellec A."/>
            <person name="Berger A."/>
            <person name="Berges H."/>
            <person name="Bidwell S."/>
            <person name="Bisseling T."/>
            <person name="Choisne N."/>
            <person name="Couloux A."/>
            <person name="Denny R."/>
            <person name="Deshpande S."/>
            <person name="Dai X."/>
            <person name="Doyle J.J."/>
            <person name="Dudez A.M."/>
            <person name="Farmer A.D."/>
            <person name="Fouteau S."/>
            <person name="Franken C."/>
            <person name="Gibelin C."/>
            <person name="Gish J."/>
            <person name="Goldstein S."/>
            <person name="Gonzalez A.J."/>
            <person name="Green P.J."/>
            <person name="Hallab A."/>
            <person name="Hartog M."/>
            <person name="Hua A."/>
            <person name="Humphray S.J."/>
            <person name="Jeong D.H."/>
            <person name="Jing Y."/>
            <person name="Jocker A."/>
            <person name="Kenton S.M."/>
            <person name="Kim D.J."/>
            <person name="Klee K."/>
            <person name="Lai H."/>
            <person name="Lang C."/>
            <person name="Lin S."/>
            <person name="Macmil S.L."/>
            <person name="Magdelenat G."/>
            <person name="Matthews L."/>
            <person name="McCorrison J."/>
            <person name="Monaghan E.L."/>
            <person name="Mun J.H."/>
            <person name="Najar F.Z."/>
            <person name="Nicholson C."/>
            <person name="Noirot C."/>
            <person name="O'Bleness M."/>
            <person name="Paule C.R."/>
            <person name="Poulain J."/>
            <person name="Prion F."/>
            <person name="Qin B."/>
            <person name="Qu C."/>
            <person name="Retzel E.F."/>
            <person name="Riddle C."/>
            <person name="Sallet E."/>
            <person name="Samain S."/>
            <person name="Samson N."/>
            <person name="Sanders I."/>
            <person name="Saurat O."/>
            <person name="Scarpelli C."/>
            <person name="Schiex T."/>
            <person name="Segurens B."/>
            <person name="Severin A.J."/>
            <person name="Sherrier D.J."/>
            <person name="Shi R."/>
            <person name="Sims S."/>
            <person name="Singer S.R."/>
            <person name="Sinharoy S."/>
            <person name="Sterck L."/>
            <person name="Viollet A."/>
            <person name="Wang B.B."/>
            <person name="Wang K."/>
            <person name="Wang M."/>
            <person name="Wang X."/>
            <person name="Warfsmann J."/>
            <person name="Weissenbach J."/>
            <person name="White D.D."/>
            <person name="White J.D."/>
            <person name="Wiley G.B."/>
            <person name="Wincker P."/>
            <person name="Xing Y."/>
            <person name="Yang L."/>
            <person name="Yao Z."/>
            <person name="Ying F."/>
            <person name="Zhai J."/>
            <person name="Zhou L."/>
            <person name="Zuber A."/>
            <person name="Denarie J."/>
            <person name="Dixon R.A."/>
            <person name="May G.D."/>
            <person name="Schwartz D.C."/>
            <person name="Rogers J."/>
            <person name="Quetier F."/>
            <person name="Town C.D."/>
            <person name="Roe B.A."/>
        </authorList>
    </citation>
    <scope>NUCLEOTIDE SEQUENCE [LARGE SCALE GENOMIC DNA]</scope>
    <source>
        <strain evidence="2">A17</strain>
        <strain evidence="3 4">cv. Jemalong A17</strain>
    </source>
</reference>
<evidence type="ECO:0000313" key="2">
    <source>
        <dbReference type="EMBL" id="AES69646.1"/>
    </source>
</evidence>
<dbReference type="EnsemblPlants" id="AES69646">
    <property type="protein sequence ID" value="AES69646"/>
    <property type="gene ID" value="MTR_3g032710"/>
</dbReference>
<evidence type="ECO:0000256" key="1">
    <source>
        <dbReference type="SAM" id="Phobius"/>
    </source>
</evidence>
<keyword evidence="1" id="KW-1133">Transmembrane helix</keyword>
<protein>
    <submittedName>
        <fullName evidence="2">Transmembrane protein, putative</fullName>
    </submittedName>
</protein>
<reference evidence="2 4" key="2">
    <citation type="journal article" date="2014" name="BMC Genomics">
        <title>An improved genome release (version Mt4.0) for the model legume Medicago truncatula.</title>
        <authorList>
            <person name="Tang H."/>
            <person name="Krishnakumar V."/>
            <person name="Bidwell S."/>
            <person name="Rosen B."/>
            <person name="Chan A."/>
            <person name="Zhou S."/>
            <person name="Gentzbittel L."/>
            <person name="Childs K.L."/>
            <person name="Yandell M."/>
            <person name="Gundlach H."/>
            <person name="Mayer K.F."/>
            <person name="Schwartz D.C."/>
            <person name="Town C.D."/>
        </authorList>
    </citation>
    <scope>GENOME REANNOTATION</scope>
    <source>
        <strain evidence="3 4">cv. Jemalong A17</strain>
    </source>
</reference>
<reference evidence="3" key="3">
    <citation type="submission" date="2015-04" db="UniProtKB">
        <authorList>
            <consortium name="EnsemblPlants"/>
        </authorList>
    </citation>
    <scope>IDENTIFICATION</scope>
    <source>
        <strain evidence="3">cv. Jemalong A17</strain>
    </source>
</reference>
<gene>
    <name evidence="2" type="ordered locus">MTR_3g032710</name>
</gene>
<accession>G7J0S6</accession>
<dbReference type="AlphaFoldDB" id="G7J0S6"/>
<keyword evidence="1 2" id="KW-0812">Transmembrane</keyword>
<dbReference type="Proteomes" id="UP000002051">
    <property type="component" value="Chromosome 3"/>
</dbReference>
<keyword evidence="4" id="KW-1185">Reference proteome</keyword>
<evidence type="ECO:0000313" key="3">
    <source>
        <dbReference type="EnsemblPlants" id="AES69646"/>
    </source>
</evidence>
<dbReference type="PaxDb" id="3880-AES69646"/>
<feature type="transmembrane region" description="Helical" evidence="1">
    <location>
        <begin position="6"/>
        <end position="28"/>
    </location>
</feature>
<dbReference type="HOGENOM" id="CLU_2295857_0_0_1"/>
<proteinExistence type="predicted"/>